<feature type="transmembrane region" description="Helical" evidence="1">
    <location>
        <begin position="60"/>
        <end position="82"/>
    </location>
</feature>
<proteinExistence type="predicted"/>
<evidence type="ECO:0000256" key="1">
    <source>
        <dbReference type="SAM" id="Phobius"/>
    </source>
</evidence>
<dbReference type="AlphaFoldDB" id="A0A375FZA2"/>
<dbReference type="Pfam" id="PF04892">
    <property type="entry name" value="VanZ"/>
    <property type="match status" value="1"/>
</dbReference>
<evidence type="ECO:0000259" key="2">
    <source>
        <dbReference type="Pfam" id="PF04892"/>
    </source>
</evidence>
<dbReference type="EMBL" id="OGUS01000110">
    <property type="protein sequence ID" value="SPC12075.1"/>
    <property type="molecule type" value="Genomic_DNA"/>
</dbReference>
<dbReference type="Proteomes" id="UP000256862">
    <property type="component" value="Chromosome CO2235"/>
</dbReference>
<keyword evidence="1" id="KW-0812">Transmembrane</keyword>
<evidence type="ECO:0000313" key="3">
    <source>
        <dbReference type="EMBL" id="QEZ46394.1"/>
    </source>
</evidence>
<reference evidence="4 7" key="3">
    <citation type="submission" date="2021-02" db="EMBL/GenBank/DDBJ databases">
        <title>Complete Genome Sequence of Cupriavidus oxalaticus Strain Ox1, a Soil Oxalate-Degrading Species.</title>
        <authorList>
            <person name="Palmieri F."/>
            <person name="Udriet P."/>
            <person name="Deuasquier M."/>
            <person name="Beaudoing E."/>
            <person name="Johnson S.L."/>
            <person name="Davenport K.W."/>
            <person name="Chain P.S."/>
            <person name="Bindschedler S."/>
            <person name="Junier P."/>
        </authorList>
    </citation>
    <scope>NUCLEOTIDE SEQUENCE [LARGE SCALE GENOMIC DNA]</scope>
    <source>
        <strain evidence="4 7">Ox1</strain>
    </source>
</reference>
<feature type="domain" description="VanZ-like" evidence="2">
    <location>
        <begin position="43"/>
        <end position="113"/>
    </location>
</feature>
<reference evidence="5" key="1">
    <citation type="submission" date="2018-01" db="EMBL/GenBank/DDBJ databases">
        <authorList>
            <person name="Clerissi C."/>
        </authorList>
    </citation>
    <scope>NUCLEOTIDE SEQUENCE</scope>
    <source>
        <strain evidence="5">Cupriavidus oxalaticus LMG 2235</strain>
    </source>
</reference>
<dbReference type="PANTHER" id="PTHR28008">
    <property type="entry name" value="DOMAIN PROTEIN, PUTATIVE (AFU_ORTHOLOGUE AFUA_3G10980)-RELATED"/>
    <property type="match status" value="1"/>
</dbReference>
<sequence>MPPGLTSTLKAPPWRLLFWVCACAVLALSLMPPSQPLPSTGWDKGNHLLAFGVLALLGRRAFAGHWLALLVALLAYGGVIELLQGMTAYREADWLDLVADTCGVLAGLALDWLWRGRGRRLPR</sequence>
<gene>
    <name evidence="5" type="ORF">CO2235_100095</name>
    <name evidence="3" type="ORF">D2917_19265</name>
    <name evidence="4" type="ORF">JTE92_19035</name>
</gene>
<evidence type="ECO:0000313" key="6">
    <source>
        <dbReference type="Proteomes" id="UP000325743"/>
    </source>
</evidence>
<keyword evidence="1" id="KW-1133">Transmembrane helix</keyword>
<protein>
    <submittedName>
        <fullName evidence="3">VanZ family protein</fullName>
    </submittedName>
</protein>
<dbReference type="EMBL" id="CP032519">
    <property type="protein sequence ID" value="QEZ46394.1"/>
    <property type="molecule type" value="Genomic_DNA"/>
</dbReference>
<dbReference type="PANTHER" id="PTHR28008:SF1">
    <property type="entry name" value="DOMAIN PROTEIN, PUTATIVE (AFU_ORTHOLOGUE AFUA_3G10980)-RELATED"/>
    <property type="match status" value="1"/>
</dbReference>
<accession>A0A375FZA2</accession>
<evidence type="ECO:0000313" key="7">
    <source>
        <dbReference type="Proteomes" id="UP000623307"/>
    </source>
</evidence>
<evidence type="ECO:0000313" key="5">
    <source>
        <dbReference type="EMBL" id="SPC12075.1"/>
    </source>
</evidence>
<dbReference type="EMBL" id="CP069812">
    <property type="protein sequence ID" value="QRQ95535.1"/>
    <property type="molecule type" value="Genomic_DNA"/>
</dbReference>
<keyword evidence="7" id="KW-1185">Reference proteome</keyword>
<name>A0A375FZA2_9BURK</name>
<dbReference type="InterPro" id="IPR006976">
    <property type="entry name" value="VanZ-like"/>
</dbReference>
<keyword evidence="1" id="KW-0472">Membrane</keyword>
<organism evidence="5">
    <name type="scientific">Cupriavidus oxalaticus</name>
    <dbReference type="NCBI Taxonomy" id="96344"/>
    <lineage>
        <taxon>Bacteria</taxon>
        <taxon>Pseudomonadati</taxon>
        <taxon>Pseudomonadota</taxon>
        <taxon>Betaproteobacteria</taxon>
        <taxon>Burkholderiales</taxon>
        <taxon>Burkholderiaceae</taxon>
        <taxon>Cupriavidus</taxon>
    </lineage>
</organism>
<dbReference type="NCBIfam" id="NF037970">
    <property type="entry name" value="vanZ_1"/>
    <property type="match status" value="1"/>
</dbReference>
<evidence type="ECO:0000313" key="4">
    <source>
        <dbReference type="EMBL" id="QRQ95535.1"/>
    </source>
</evidence>
<dbReference type="Proteomes" id="UP000325743">
    <property type="component" value="Chromosome 2"/>
</dbReference>
<dbReference type="Proteomes" id="UP000623307">
    <property type="component" value="Chromosome 2"/>
</dbReference>
<dbReference type="OrthoDB" id="5568182at2"/>
<reference evidence="3 6" key="2">
    <citation type="submission" date="2018-09" db="EMBL/GenBank/DDBJ databases">
        <title>Complete genome sequence of Cupriavidus oxalaticus T2, a bacterium capable of phenol tolerance and degradation.</title>
        <authorList>
            <person name="Yan J."/>
        </authorList>
    </citation>
    <scope>NUCLEOTIDE SEQUENCE [LARGE SCALE GENOMIC DNA]</scope>
    <source>
        <strain evidence="3 6">T2</strain>
    </source>
</reference>